<dbReference type="PANTHER" id="PTHR37419">
    <property type="entry name" value="SERINE/THREONINE-PROTEIN KINASE TOXIN HIPA"/>
    <property type="match status" value="1"/>
</dbReference>
<dbReference type="AlphaFoldDB" id="A0A0G3BUQ4"/>
<protein>
    <submittedName>
        <fullName evidence="6">Serine/threonine-protein kinase HipA</fullName>
    </submittedName>
</protein>
<dbReference type="STRING" id="413882.AAW51_4410"/>
<evidence type="ECO:0000256" key="1">
    <source>
        <dbReference type="ARBA" id="ARBA00010164"/>
    </source>
</evidence>
<comment type="similarity">
    <text evidence="1">Belongs to the HipA Ser/Thr kinase family.</text>
</comment>
<feature type="domain" description="HipA N-terminal subdomain 1" evidence="5">
    <location>
        <begin position="5"/>
        <end position="106"/>
    </location>
</feature>
<keyword evidence="3 6" id="KW-0418">Kinase</keyword>
<gene>
    <name evidence="6" type="primary">hipA</name>
    <name evidence="6" type="ORF">AAW51_4410</name>
</gene>
<evidence type="ECO:0000313" key="7">
    <source>
        <dbReference type="Proteomes" id="UP000035352"/>
    </source>
</evidence>
<evidence type="ECO:0000313" key="6">
    <source>
        <dbReference type="EMBL" id="AKJ31101.1"/>
    </source>
</evidence>
<dbReference type="Proteomes" id="UP000035352">
    <property type="component" value="Chromosome"/>
</dbReference>
<dbReference type="InterPro" id="IPR052028">
    <property type="entry name" value="HipA_Ser/Thr_kinase"/>
</dbReference>
<accession>A0A0G3BUQ4</accession>
<evidence type="ECO:0000256" key="2">
    <source>
        <dbReference type="ARBA" id="ARBA00022679"/>
    </source>
</evidence>
<evidence type="ECO:0000259" key="5">
    <source>
        <dbReference type="Pfam" id="PF13657"/>
    </source>
</evidence>
<evidence type="ECO:0000259" key="4">
    <source>
        <dbReference type="Pfam" id="PF07804"/>
    </source>
</evidence>
<dbReference type="Gene3D" id="1.10.1070.20">
    <property type="match status" value="1"/>
</dbReference>
<organism evidence="6 7">
    <name type="scientific">Caldimonas brevitalea</name>
    <dbReference type="NCBI Taxonomy" id="413882"/>
    <lineage>
        <taxon>Bacteria</taxon>
        <taxon>Pseudomonadati</taxon>
        <taxon>Pseudomonadota</taxon>
        <taxon>Betaproteobacteria</taxon>
        <taxon>Burkholderiales</taxon>
        <taxon>Sphaerotilaceae</taxon>
        <taxon>Caldimonas</taxon>
    </lineage>
</organism>
<evidence type="ECO:0000256" key="3">
    <source>
        <dbReference type="ARBA" id="ARBA00022777"/>
    </source>
</evidence>
<proteinExistence type="inferred from homology"/>
<keyword evidence="2" id="KW-0808">Transferase</keyword>
<dbReference type="Pfam" id="PF07804">
    <property type="entry name" value="HipA_C"/>
    <property type="match status" value="1"/>
</dbReference>
<sequence>MSRALVVYLNDRRVGLLQEHNDLWAFEYDREWASHPTSFDLSPALSRQQTAHADGATLRPVQWYFDNLLPEEGLREAISSEAKIRGDDAFALLEYLGAESAGSLTLLPPGQPLPPQTGLQALPDAELSRRIARLPRSTLTAEAPKRMSIAGAQHKLPVVLQDGQLFEPIGATPSTHILKPNHPSADYAASAVNEFVTMRLARAFGLKVPTVHLRYVPEAIYLVERFDRVVGPGGVQRRHIIDACQLLNKARTFKYTGQSVTALNDIVSLTRHRIATRQALFRWLLFNLAIGNDDCHLKNLSFLVSHEGIDVAPHYDLLSTCAYRTPLFAERQNASWSQTALPYPLAIARSFDQVTCEAVEWAADELRVGSFGRRQIHLLAQLPAMLQALAAEVHDIRDRHPDAALQAAGESRLLRVIEHIVLRDMLTTLRVR</sequence>
<dbReference type="GO" id="GO:0005829">
    <property type="term" value="C:cytosol"/>
    <property type="evidence" value="ECO:0007669"/>
    <property type="project" value="TreeGrafter"/>
</dbReference>
<reference evidence="6 7" key="1">
    <citation type="submission" date="2015-05" db="EMBL/GenBank/DDBJ databases">
        <authorList>
            <person name="Tang B."/>
            <person name="Yu Y."/>
        </authorList>
    </citation>
    <scope>NUCLEOTIDE SEQUENCE [LARGE SCALE GENOMIC DNA]</scope>
    <source>
        <strain evidence="6 7">DSM 7029</strain>
    </source>
</reference>
<dbReference type="Pfam" id="PF13657">
    <property type="entry name" value="Couple_hipA"/>
    <property type="match status" value="1"/>
</dbReference>
<dbReference type="GO" id="GO:0004674">
    <property type="term" value="F:protein serine/threonine kinase activity"/>
    <property type="evidence" value="ECO:0007669"/>
    <property type="project" value="TreeGrafter"/>
</dbReference>
<dbReference type="RefSeq" id="WP_047196306.1">
    <property type="nucleotide sequence ID" value="NZ_CP011371.1"/>
</dbReference>
<dbReference type="PATRIC" id="fig|413882.6.peg.4609"/>
<dbReference type="NCBIfam" id="TIGR03071">
    <property type="entry name" value="couple_hipA"/>
    <property type="match status" value="1"/>
</dbReference>
<name>A0A0G3BUQ4_9BURK</name>
<dbReference type="EMBL" id="CP011371">
    <property type="protein sequence ID" value="AKJ31101.1"/>
    <property type="molecule type" value="Genomic_DNA"/>
</dbReference>
<dbReference type="InterPro" id="IPR017508">
    <property type="entry name" value="HipA_N1"/>
</dbReference>
<dbReference type="PANTHER" id="PTHR37419:SF1">
    <property type="entry name" value="SERINE_THREONINE-PROTEIN KINASE TOXIN HIPA"/>
    <property type="match status" value="1"/>
</dbReference>
<keyword evidence="7" id="KW-1185">Reference proteome</keyword>
<feature type="domain" description="HipA-like C-terminal" evidence="4">
    <location>
        <begin position="147"/>
        <end position="327"/>
    </location>
</feature>
<dbReference type="OrthoDB" id="9805913at2"/>
<dbReference type="InterPro" id="IPR012893">
    <property type="entry name" value="HipA-like_C"/>
</dbReference>
<dbReference type="KEGG" id="pbh:AAW51_4410"/>